<dbReference type="PANTHER" id="PTHR22916">
    <property type="entry name" value="GLYCOSYLTRANSFERASE"/>
    <property type="match status" value="1"/>
</dbReference>
<dbReference type="CDD" id="cd00761">
    <property type="entry name" value="Glyco_tranf_GTA_type"/>
    <property type="match status" value="1"/>
</dbReference>
<dbReference type="HOGENOM" id="CLU_025996_25_1_0"/>
<dbReference type="EMBL" id="CP001032">
    <property type="protein sequence ID" value="ACB76734.1"/>
    <property type="molecule type" value="Genomic_DNA"/>
</dbReference>
<dbReference type="STRING" id="452637.Oter_3457"/>
<dbReference type="PANTHER" id="PTHR22916:SF3">
    <property type="entry name" value="UDP-GLCNAC:BETAGAL BETA-1,3-N-ACETYLGLUCOSAMINYLTRANSFERASE-LIKE PROTEIN 1"/>
    <property type="match status" value="1"/>
</dbReference>
<accession>B1ZV67</accession>
<proteinExistence type="predicted"/>
<dbReference type="Gene3D" id="3.90.550.10">
    <property type="entry name" value="Spore Coat Polysaccharide Biosynthesis Protein SpsA, Chain A"/>
    <property type="match status" value="1"/>
</dbReference>
<dbReference type="RefSeq" id="WP_012376263.1">
    <property type="nucleotide sequence ID" value="NC_010571.1"/>
</dbReference>
<dbReference type="SUPFAM" id="SSF53448">
    <property type="entry name" value="Nucleotide-diphospho-sugar transferases"/>
    <property type="match status" value="1"/>
</dbReference>
<dbReference type="GO" id="GO:0016758">
    <property type="term" value="F:hexosyltransferase activity"/>
    <property type="evidence" value="ECO:0007669"/>
    <property type="project" value="UniProtKB-ARBA"/>
</dbReference>
<dbReference type="CAZy" id="GT2">
    <property type="family name" value="Glycosyltransferase Family 2"/>
</dbReference>
<dbReference type="Pfam" id="PF00535">
    <property type="entry name" value="Glycos_transf_2"/>
    <property type="match status" value="1"/>
</dbReference>
<gene>
    <name evidence="2" type="ordered locus">Oter_3457</name>
</gene>
<evidence type="ECO:0000259" key="1">
    <source>
        <dbReference type="Pfam" id="PF00535"/>
    </source>
</evidence>
<feature type="domain" description="Glycosyltransferase 2-like" evidence="1">
    <location>
        <begin position="6"/>
        <end position="134"/>
    </location>
</feature>
<reference evidence="2 3" key="1">
    <citation type="journal article" date="2011" name="J. Bacteriol.">
        <title>Genome sequence of the verrucomicrobium Opitutus terrae PB90-1, an abundant inhabitant of rice paddy soil ecosystems.</title>
        <authorList>
            <person name="van Passel M.W."/>
            <person name="Kant R."/>
            <person name="Palva A."/>
            <person name="Copeland A."/>
            <person name="Lucas S."/>
            <person name="Lapidus A."/>
            <person name="Glavina del Rio T."/>
            <person name="Pitluck S."/>
            <person name="Goltsman E."/>
            <person name="Clum A."/>
            <person name="Sun H."/>
            <person name="Schmutz J."/>
            <person name="Larimer F.W."/>
            <person name="Land M.L."/>
            <person name="Hauser L."/>
            <person name="Kyrpides N."/>
            <person name="Mikhailova N."/>
            <person name="Richardson P.P."/>
            <person name="Janssen P.H."/>
            <person name="de Vos W.M."/>
            <person name="Smidt H."/>
        </authorList>
    </citation>
    <scope>NUCLEOTIDE SEQUENCE [LARGE SCALE GENOMIC DNA]</scope>
    <source>
        <strain evidence="3">DSM 11246 / JCM 15787 / PB90-1</strain>
    </source>
</reference>
<dbReference type="AlphaFoldDB" id="B1ZV67"/>
<sequence length="313" mass="34785">MDKLLSIVIAAYNVEPWVDDCLLSIESQRDDRLDVVIVDDGSTDGTSDVIRAHKKRWALQCVTKKNGGLSSARNAGASAAGGRYLWFIDADDMILPGAVACMIAQCEQQRFDAIVFGTEEIMEGHRVPHRPRPIVGTPLESYLAGHLRFAVWNKILRAEIVNNHRIRFPIGCSMEGISFLGAFFLHASNVKVVPDICYAYRIRPGSIVTSASERILSDTRLALTELEKELVDHASERGTRRGLARCASALWAVRIAEVMRWPTERRRAGLACIWVLGKQDLSRIGCALIALDMVVWRKTVRAIAMAYKIVVGI</sequence>
<dbReference type="OrthoDB" id="8773442at2"/>
<keyword evidence="2" id="KW-0808">Transferase</keyword>
<keyword evidence="3" id="KW-1185">Reference proteome</keyword>
<evidence type="ECO:0000313" key="2">
    <source>
        <dbReference type="EMBL" id="ACB76734.1"/>
    </source>
</evidence>
<dbReference type="InterPro" id="IPR001173">
    <property type="entry name" value="Glyco_trans_2-like"/>
</dbReference>
<organism evidence="2 3">
    <name type="scientific">Opitutus terrae (strain DSM 11246 / JCM 15787 / PB90-1)</name>
    <dbReference type="NCBI Taxonomy" id="452637"/>
    <lineage>
        <taxon>Bacteria</taxon>
        <taxon>Pseudomonadati</taxon>
        <taxon>Verrucomicrobiota</taxon>
        <taxon>Opitutia</taxon>
        <taxon>Opitutales</taxon>
        <taxon>Opitutaceae</taxon>
        <taxon>Opitutus</taxon>
    </lineage>
</organism>
<protein>
    <submittedName>
        <fullName evidence="2">Glycosyl transferase family 2</fullName>
    </submittedName>
</protein>
<dbReference type="eggNOG" id="COG1216">
    <property type="taxonomic scope" value="Bacteria"/>
</dbReference>
<evidence type="ECO:0000313" key="3">
    <source>
        <dbReference type="Proteomes" id="UP000007013"/>
    </source>
</evidence>
<dbReference type="Proteomes" id="UP000007013">
    <property type="component" value="Chromosome"/>
</dbReference>
<name>B1ZV67_OPITP</name>
<dbReference type="InterPro" id="IPR029044">
    <property type="entry name" value="Nucleotide-diphossugar_trans"/>
</dbReference>
<dbReference type="KEGG" id="ote:Oter_3457"/>